<dbReference type="InterPro" id="IPR006102">
    <property type="entry name" value="Ig-like_GH2"/>
</dbReference>
<feature type="region of interest" description="Disordered" evidence="8">
    <location>
        <begin position="806"/>
        <end position="834"/>
    </location>
</feature>
<evidence type="ECO:0000256" key="8">
    <source>
        <dbReference type="SAM" id="MobiDB-lite"/>
    </source>
</evidence>
<name>A0AAW1PFQ6_9CHLO</name>
<evidence type="ECO:0000313" key="11">
    <source>
        <dbReference type="Proteomes" id="UP001465755"/>
    </source>
</evidence>
<dbReference type="InterPro" id="IPR004199">
    <property type="entry name" value="B-gal_small/dom_5"/>
</dbReference>
<dbReference type="Gene3D" id="2.60.40.10">
    <property type="entry name" value="Immunoglobulins"/>
    <property type="match status" value="2"/>
</dbReference>
<dbReference type="Pfam" id="PF00703">
    <property type="entry name" value="Glyco_hydro_2"/>
    <property type="match status" value="1"/>
</dbReference>
<dbReference type="SMART" id="SM01038">
    <property type="entry name" value="Bgal_small_N"/>
    <property type="match status" value="1"/>
</dbReference>
<dbReference type="Gene3D" id="2.60.120.260">
    <property type="entry name" value="Galactose-binding domain-like"/>
    <property type="match status" value="1"/>
</dbReference>
<evidence type="ECO:0000259" key="9">
    <source>
        <dbReference type="SMART" id="SM01038"/>
    </source>
</evidence>
<comment type="catalytic activity">
    <reaction evidence="1">
        <text>Hydrolysis of terminal non-reducing beta-D-galactose residues in beta-D-galactosides.</text>
        <dbReference type="EC" id="3.2.1.23"/>
    </reaction>
</comment>
<dbReference type="Pfam" id="PF02836">
    <property type="entry name" value="Glyco_hydro_2_C"/>
    <property type="match status" value="1"/>
</dbReference>
<dbReference type="PROSITE" id="PS00719">
    <property type="entry name" value="GLYCOSYL_HYDROL_F2_1"/>
    <property type="match status" value="1"/>
</dbReference>
<evidence type="ECO:0000313" key="10">
    <source>
        <dbReference type="EMBL" id="KAK9808191.1"/>
    </source>
</evidence>
<dbReference type="EMBL" id="JALJOQ010000026">
    <property type="protein sequence ID" value="KAK9808191.1"/>
    <property type="molecule type" value="Genomic_DNA"/>
</dbReference>
<dbReference type="SUPFAM" id="SSF49785">
    <property type="entry name" value="Galactose-binding domain-like"/>
    <property type="match status" value="1"/>
</dbReference>
<evidence type="ECO:0000256" key="6">
    <source>
        <dbReference type="ARBA" id="ARBA00032230"/>
    </source>
</evidence>
<reference evidence="10 11" key="1">
    <citation type="journal article" date="2024" name="Nat. Commun.">
        <title>Phylogenomics reveals the evolutionary origins of lichenization in chlorophyte algae.</title>
        <authorList>
            <person name="Puginier C."/>
            <person name="Libourel C."/>
            <person name="Otte J."/>
            <person name="Skaloud P."/>
            <person name="Haon M."/>
            <person name="Grisel S."/>
            <person name="Petersen M."/>
            <person name="Berrin J.G."/>
            <person name="Delaux P.M."/>
            <person name="Dal Grande F."/>
            <person name="Keller J."/>
        </authorList>
    </citation>
    <scope>NUCLEOTIDE SEQUENCE [LARGE SCALE GENOMIC DNA]</scope>
    <source>
        <strain evidence="10 11">SAG 2036</strain>
    </source>
</reference>
<keyword evidence="4 7" id="KW-0378">Hydrolase</keyword>
<evidence type="ECO:0000256" key="7">
    <source>
        <dbReference type="RuleBase" id="RU361154"/>
    </source>
</evidence>
<dbReference type="EC" id="3.2.1.23" evidence="3"/>
<dbReference type="PANTHER" id="PTHR46323:SF2">
    <property type="entry name" value="BETA-GALACTOSIDASE"/>
    <property type="match status" value="1"/>
</dbReference>
<sequence>MVSVGPSSGARDWENPAVFSRNQCRPHVPLRSHPSSQNALRYYTEGPGSVKVPRVISLNDPAWTFKLFDRPEAVPTTFFDESFRTEDWDKIEVPGNWECQGHGYPIYTNFQYPWPVTPPWVPEENPTGCYRHWFDIPKTWPSDRVFLHFGGVNNAFYVWVNGKEVGYSQDSCTPAEFDVTHLIKPGRNLVAVQVMRFSDGSYLEDQDHWWLSGIHRDVFLLSKPVTYISDFFARTPLAFREQSLDLTEAKLDVDIHIVAKDKASLEKLQVRAELFRRNPEDLSLEEAAAEPQTVQLSQPDFWCATDSTAKGTRELAWFGGLAQVSWDMLQQGDSNQPPLLWSAEEPHLYVLVLSVLSPSGEVIEAESTQIGFKRNEIKGHQLLHNNRPILIKGACRHEHDERRGKAVTEEGMLKDIQLLKQLNFNAVRCAHYPNWMRWYELCNEHGIYLMDEANIETHGFDPALHNNLVVPSSNPLWCHAMLDRVINMVERDKNQPSIIIWSLGNESGYGPNHLAMAGYVRGRDPSRPCHYEGGGAQTPATDIVCPMYARIHQIMKLADQEGETRPVIQCEYAHAMGNGLGNYREYWEAYDQHPYLQGGFIWDWVDQGLLRKGKDPQGKEIEFWGYGGDWGEPVHDAQFNINGLIWPDRTPHPTVLECKAVMAPISFSLVEQGAQAAEEQGVRLRAVNKHFFASTAGLLLNWRLVLDGAPLPIGDVLSQSPNGWHPGGTVLMGPQEATELRLPVEAAEVQDAVCRTYELASAWQGQPELVLELRASLSSASSWAPMGHVVAEQQLPVPLHWFGGGPMQTDADGGSAAADNRSSTGQLHLSDSKGSISITGPDQLSVQALLSEATGAVSRERGCVERWELGGRPLISEAIAPSFFRAPTDNDRGGSGGTSYVHRWKEAGLDCMDVVSGSCSVSASQPSPSEVKVEASWTMKPNRAIAPPDTYIGMAGVSEVGGAHFFAEEAGEQGEKAEGEVAADAPADAKKGVIEVRVTYTISSSGELRMEWHVDASKALPAQLAPNLYKSLPRVGVHWVMPEANTRVDWYGKGPHECYPDRKTGAWLRRHHASHVDELHVPYIYPGEEGGRADVRWVAVSDVEGAGLAALTLGEPLQMNVTRCPVAAIMGARHDHEIVRDRQVHVYLDHRHIGSGGDDSWSPSVHKEYTVPPDKYSFSLLLFPILPQLDSSPPDTAAAAWLLHR</sequence>
<dbReference type="Pfam" id="PF02837">
    <property type="entry name" value="Glyco_hydro_2_N"/>
    <property type="match status" value="1"/>
</dbReference>
<dbReference type="GO" id="GO:0005990">
    <property type="term" value="P:lactose catabolic process"/>
    <property type="evidence" value="ECO:0007669"/>
    <property type="project" value="TreeGrafter"/>
</dbReference>
<accession>A0AAW1PFQ6</accession>
<dbReference type="Pfam" id="PF02929">
    <property type="entry name" value="Bgal_small_N"/>
    <property type="match status" value="1"/>
</dbReference>
<dbReference type="GO" id="GO:0030246">
    <property type="term" value="F:carbohydrate binding"/>
    <property type="evidence" value="ECO:0007669"/>
    <property type="project" value="InterPro"/>
</dbReference>
<gene>
    <name evidence="10" type="ORF">WJX73_006921</name>
</gene>
<dbReference type="SUPFAM" id="SSF74650">
    <property type="entry name" value="Galactose mutarotase-like"/>
    <property type="match status" value="1"/>
</dbReference>
<proteinExistence type="inferred from homology"/>
<keyword evidence="11" id="KW-1185">Reference proteome</keyword>
<dbReference type="InterPro" id="IPR050347">
    <property type="entry name" value="Bact_Beta-galactosidase"/>
</dbReference>
<feature type="domain" description="Beta galactosidase small chain/" evidence="9">
    <location>
        <begin position="855"/>
        <end position="1183"/>
    </location>
</feature>
<dbReference type="SUPFAM" id="SSF51445">
    <property type="entry name" value="(Trans)glycosidases"/>
    <property type="match status" value="1"/>
</dbReference>
<comment type="caution">
    <text evidence="10">The sequence shown here is derived from an EMBL/GenBank/DDBJ whole genome shotgun (WGS) entry which is preliminary data.</text>
</comment>
<comment type="similarity">
    <text evidence="2 7">Belongs to the glycosyl hydrolase 2 family.</text>
</comment>
<evidence type="ECO:0000256" key="3">
    <source>
        <dbReference type="ARBA" id="ARBA00012756"/>
    </source>
</evidence>
<dbReference type="InterPro" id="IPR013783">
    <property type="entry name" value="Ig-like_fold"/>
</dbReference>
<dbReference type="Proteomes" id="UP001465755">
    <property type="component" value="Unassembled WGS sequence"/>
</dbReference>
<dbReference type="GO" id="GO:0009341">
    <property type="term" value="C:beta-galactosidase complex"/>
    <property type="evidence" value="ECO:0007669"/>
    <property type="project" value="InterPro"/>
</dbReference>
<evidence type="ECO:0000256" key="2">
    <source>
        <dbReference type="ARBA" id="ARBA00007401"/>
    </source>
</evidence>
<dbReference type="GO" id="GO:0004565">
    <property type="term" value="F:beta-galactosidase activity"/>
    <property type="evidence" value="ECO:0007669"/>
    <property type="project" value="UniProtKB-EC"/>
</dbReference>
<dbReference type="PANTHER" id="PTHR46323">
    <property type="entry name" value="BETA-GALACTOSIDASE"/>
    <property type="match status" value="1"/>
</dbReference>
<dbReference type="Pfam" id="PF16353">
    <property type="entry name" value="LacZ_4"/>
    <property type="match status" value="1"/>
</dbReference>
<dbReference type="Gene3D" id="2.70.98.10">
    <property type="match status" value="1"/>
</dbReference>
<dbReference type="InterPro" id="IPR006103">
    <property type="entry name" value="Glyco_hydro_2_cat"/>
</dbReference>
<dbReference type="InterPro" id="IPR006104">
    <property type="entry name" value="Glyco_hydro_2_N"/>
</dbReference>
<evidence type="ECO:0000256" key="1">
    <source>
        <dbReference type="ARBA" id="ARBA00001412"/>
    </source>
</evidence>
<dbReference type="InterPro" id="IPR006101">
    <property type="entry name" value="Glyco_hydro_2"/>
</dbReference>
<organism evidence="10 11">
    <name type="scientific">Symbiochloris irregularis</name>
    <dbReference type="NCBI Taxonomy" id="706552"/>
    <lineage>
        <taxon>Eukaryota</taxon>
        <taxon>Viridiplantae</taxon>
        <taxon>Chlorophyta</taxon>
        <taxon>core chlorophytes</taxon>
        <taxon>Trebouxiophyceae</taxon>
        <taxon>Trebouxiales</taxon>
        <taxon>Trebouxiaceae</taxon>
        <taxon>Symbiochloris</taxon>
    </lineage>
</organism>
<dbReference type="InterPro" id="IPR023230">
    <property type="entry name" value="Glyco_hydro_2_CS"/>
</dbReference>
<dbReference type="AlphaFoldDB" id="A0AAW1PFQ6"/>
<dbReference type="InterPro" id="IPR008979">
    <property type="entry name" value="Galactose-bd-like_sf"/>
</dbReference>
<feature type="compositionally biased region" description="Polar residues" evidence="8">
    <location>
        <begin position="820"/>
        <end position="834"/>
    </location>
</feature>
<dbReference type="SUPFAM" id="SSF49303">
    <property type="entry name" value="beta-Galactosidase/glucuronidase domain"/>
    <property type="match status" value="2"/>
</dbReference>
<dbReference type="InterPro" id="IPR032312">
    <property type="entry name" value="LacZ_4"/>
</dbReference>
<keyword evidence="5 7" id="KW-0326">Glycosidase</keyword>
<dbReference type="FunFam" id="3.20.20.80:FF:000018">
    <property type="entry name" value="Beta-galactosidase"/>
    <property type="match status" value="1"/>
</dbReference>
<dbReference type="InterPro" id="IPR014718">
    <property type="entry name" value="GH-type_carb-bd"/>
</dbReference>
<protein>
    <recommendedName>
        <fullName evidence="3">beta-galactosidase</fullName>
        <ecNumber evidence="3">3.2.1.23</ecNumber>
    </recommendedName>
    <alternativeName>
        <fullName evidence="6">Lactase</fullName>
    </alternativeName>
</protein>
<evidence type="ECO:0000256" key="4">
    <source>
        <dbReference type="ARBA" id="ARBA00022801"/>
    </source>
</evidence>
<dbReference type="InterPro" id="IPR011013">
    <property type="entry name" value="Gal_mutarotase_sf_dom"/>
</dbReference>
<evidence type="ECO:0000256" key="5">
    <source>
        <dbReference type="ARBA" id="ARBA00023295"/>
    </source>
</evidence>
<dbReference type="InterPro" id="IPR017853">
    <property type="entry name" value="GH"/>
</dbReference>
<dbReference type="Gene3D" id="3.20.20.80">
    <property type="entry name" value="Glycosidases"/>
    <property type="match status" value="1"/>
</dbReference>
<dbReference type="PRINTS" id="PR00132">
    <property type="entry name" value="GLHYDRLASE2"/>
</dbReference>
<dbReference type="InterPro" id="IPR036156">
    <property type="entry name" value="Beta-gal/glucu_dom_sf"/>
</dbReference>